<dbReference type="EMBL" id="CAJGYM010000007">
    <property type="protein sequence ID" value="CAD6187667.1"/>
    <property type="molecule type" value="Genomic_DNA"/>
</dbReference>
<gene>
    <name evidence="1" type="ORF">CAUJ_LOCUS3586</name>
</gene>
<evidence type="ECO:0000313" key="1">
    <source>
        <dbReference type="EMBL" id="CAD6187667.1"/>
    </source>
</evidence>
<comment type="caution">
    <text evidence="1">The sequence shown here is derived from an EMBL/GenBank/DDBJ whole genome shotgun (WGS) entry which is preliminary data.</text>
</comment>
<evidence type="ECO:0000313" key="2">
    <source>
        <dbReference type="Proteomes" id="UP000835052"/>
    </source>
</evidence>
<keyword evidence="2" id="KW-1185">Reference proteome</keyword>
<reference evidence="1" key="1">
    <citation type="submission" date="2020-10" db="EMBL/GenBank/DDBJ databases">
        <authorList>
            <person name="Kikuchi T."/>
        </authorList>
    </citation>
    <scope>NUCLEOTIDE SEQUENCE</scope>
    <source>
        <strain evidence="1">NKZ352</strain>
    </source>
</reference>
<name>A0A8S1GVX6_9PELO</name>
<sequence>MLFLRAESAKFLCSWCNYLITDFAEFYQHILYNEKHLSNIRAVFLEDISYHLQFLRRQLYSPLLQESESNVKTLSKAQIADNFQKLCRKLKVHSTDLPPSRNSFFLHFVKKCAICNVSLLGRPSVLEHLCNDTHYKKLLEARVTAKDFAFWNSMFS</sequence>
<accession>A0A8S1GVX6</accession>
<organism evidence="1 2">
    <name type="scientific">Caenorhabditis auriculariae</name>
    <dbReference type="NCBI Taxonomy" id="2777116"/>
    <lineage>
        <taxon>Eukaryota</taxon>
        <taxon>Metazoa</taxon>
        <taxon>Ecdysozoa</taxon>
        <taxon>Nematoda</taxon>
        <taxon>Chromadorea</taxon>
        <taxon>Rhabditida</taxon>
        <taxon>Rhabditina</taxon>
        <taxon>Rhabditomorpha</taxon>
        <taxon>Rhabditoidea</taxon>
        <taxon>Rhabditidae</taxon>
        <taxon>Peloderinae</taxon>
        <taxon>Caenorhabditis</taxon>
    </lineage>
</organism>
<protein>
    <submittedName>
        <fullName evidence="1">Uncharacterized protein</fullName>
    </submittedName>
</protein>
<dbReference type="Proteomes" id="UP000835052">
    <property type="component" value="Unassembled WGS sequence"/>
</dbReference>
<proteinExistence type="predicted"/>
<dbReference type="AlphaFoldDB" id="A0A8S1GVX6"/>